<reference evidence="3" key="1">
    <citation type="submission" date="2022-11" db="UniProtKB">
        <authorList>
            <consortium name="WormBaseParasite"/>
        </authorList>
    </citation>
    <scope>IDENTIFICATION</scope>
</reference>
<organism evidence="2 3">
    <name type="scientific">Romanomermis culicivorax</name>
    <name type="common">Nematode worm</name>
    <dbReference type="NCBI Taxonomy" id="13658"/>
    <lineage>
        <taxon>Eukaryota</taxon>
        <taxon>Metazoa</taxon>
        <taxon>Ecdysozoa</taxon>
        <taxon>Nematoda</taxon>
        <taxon>Enoplea</taxon>
        <taxon>Dorylaimia</taxon>
        <taxon>Mermithida</taxon>
        <taxon>Mermithoidea</taxon>
        <taxon>Mermithidae</taxon>
        <taxon>Romanomermis</taxon>
    </lineage>
</organism>
<keyword evidence="1" id="KW-0175">Coiled coil</keyword>
<evidence type="ECO:0000313" key="3">
    <source>
        <dbReference type="WBParaSite" id="nRc.2.0.1.t40723-RA"/>
    </source>
</evidence>
<dbReference type="Proteomes" id="UP000887565">
    <property type="component" value="Unplaced"/>
</dbReference>
<proteinExistence type="predicted"/>
<protein>
    <submittedName>
        <fullName evidence="3">Uncharacterized protein</fullName>
    </submittedName>
</protein>
<name>A0A915KSW3_ROMCU</name>
<evidence type="ECO:0000313" key="2">
    <source>
        <dbReference type="Proteomes" id="UP000887565"/>
    </source>
</evidence>
<feature type="coiled-coil region" evidence="1">
    <location>
        <begin position="288"/>
        <end position="315"/>
    </location>
</feature>
<accession>A0A915KSW3</accession>
<sequence length="335" mass="38894">MYNASTPILFQFGNLSDGSSSFNVLFSKHNLCPSLFLVGPSTLRESNRNLLLTEEQVMFPIQSQMRTVFDFGRKKLDVLAIEIEKNCELKDAVDHLRRDLDQRLTEVDEKMIRHEKELTDEKNENIDLSSLMEDMKKKRIENHRRLKVKYSAADNKKQLLNKQREQLNSEIISLDSGRRDMQISLQKLENRRALIKNDLQKEGSKIAEKFDSVVNDKHFYEGQMSDLSKSICCHLLRRMLDRSTTISKLHNRISTLSANDCLKPGTVSKLSKRRNKMLEICSKLRQLLEQRLDNKNTVENDIEKLAKEKNSVIRELGALSQSIDRARRFNGILLD</sequence>
<feature type="coiled-coil region" evidence="1">
    <location>
        <begin position="97"/>
        <end position="205"/>
    </location>
</feature>
<dbReference type="WBParaSite" id="nRc.2.0.1.t40723-RA">
    <property type="protein sequence ID" value="nRc.2.0.1.t40723-RA"/>
    <property type="gene ID" value="nRc.2.0.1.g40723"/>
</dbReference>
<keyword evidence="2" id="KW-1185">Reference proteome</keyword>
<evidence type="ECO:0000256" key="1">
    <source>
        <dbReference type="SAM" id="Coils"/>
    </source>
</evidence>
<dbReference type="AlphaFoldDB" id="A0A915KSW3"/>